<protein>
    <submittedName>
        <fullName evidence="3">GTP-binding protein</fullName>
    </submittedName>
</protein>
<dbReference type="Pfam" id="PF02492">
    <property type="entry name" value="cobW"/>
    <property type="match status" value="1"/>
</dbReference>
<evidence type="ECO:0000313" key="4">
    <source>
        <dbReference type="Proteomes" id="UP000306196"/>
    </source>
</evidence>
<sequence>MHGESLHHGQSEFALGAILDMKITLITGFLGAGKTTFLKRLLREQALANRFGVIVNDLSELEVDGELLRIGHAVSEEAGTLVSLFDGSISGERRADFSQALASMREAKMEHVLVETSGGSHPQAVIDELLSCRGATLHAVATLVDARALLHDYDGGVGLIRQLADNEQNDLRTAENLLADQLRAASVIIVTKLDMVPEDALPMIFRTLQVLNPGAQLAACAYGRLDASVLLDAPPYSRNEATPSSAMAKFHDIGSTVIRDSRPLHPQRFFEQYQQRLGLGLFRSKGFIWLASRPDQVLLWNQAGGAMGLEFLGIWRAHILATDGRLLPEEIAHLQEKLAGAHPLFGDRGCEITLIGQARDREIFAREMEACFCTEDEIEDWQRGREFVDPWPKNLRKLD</sequence>
<comment type="caution">
    <text evidence="3">The sequence shown here is derived from an EMBL/GenBank/DDBJ whole genome shotgun (WGS) entry which is preliminary data.</text>
</comment>
<dbReference type="SUPFAM" id="SSF52540">
    <property type="entry name" value="P-loop containing nucleoside triphosphate hydrolases"/>
    <property type="match status" value="1"/>
</dbReference>
<evidence type="ECO:0000259" key="2">
    <source>
        <dbReference type="SMART" id="SM00833"/>
    </source>
</evidence>
<evidence type="ECO:0000256" key="1">
    <source>
        <dbReference type="ARBA" id="ARBA00045658"/>
    </source>
</evidence>
<keyword evidence="4" id="KW-1185">Reference proteome</keyword>
<accession>A0A5R8KIM3</accession>
<name>A0A5R8KIM3_9BACT</name>
<dbReference type="InterPro" id="IPR011629">
    <property type="entry name" value="CobW-like_C"/>
</dbReference>
<dbReference type="InterPro" id="IPR003495">
    <property type="entry name" value="CobW/HypB/UreG_nucleotide-bd"/>
</dbReference>
<dbReference type="PANTHER" id="PTHR43603:SF1">
    <property type="entry name" value="ZINC-REGULATED GTPASE METALLOPROTEIN ACTIVATOR 1"/>
    <property type="match status" value="1"/>
</dbReference>
<dbReference type="Proteomes" id="UP000306196">
    <property type="component" value="Unassembled WGS sequence"/>
</dbReference>
<gene>
    <name evidence="3" type="ORF">FEM03_02085</name>
</gene>
<dbReference type="SMART" id="SM00833">
    <property type="entry name" value="CobW_C"/>
    <property type="match status" value="1"/>
</dbReference>
<dbReference type="Gene3D" id="3.40.50.300">
    <property type="entry name" value="P-loop containing nucleotide triphosphate hydrolases"/>
    <property type="match status" value="1"/>
</dbReference>
<organism evidence="3 4">
    <name type="scientific">Phragmitibacter flavus</name>
    <dbReference type="NCBI Taxonomy" id="2576071"/>
    <lineage>
        <taxon>Bacteria</taxon>
        <taxon>Pseudomonadati</taxon>
        <taxon>Verrucomicrobiota</taxon>
        <taxon>Verrucomicrobiia</taxon>
        <taxon>Verrucomicrobiales</taxon>
        <taxon>Verrucomicrobiaceae</taxon>
        <taxon>Phragmitibacter</taxon>
    </lineage>
</organism>
<dbReference type="Pfam" id="PF07683">
    <property type="entry name" value="CobW_C"/>
    <property type="match status" value="1"/>
</dbReference>
<dbReference type="AlphaFoldDB" id="A0A5R8KIM3"/>
<proteinExistence type="predicted"/>
<comment type="function">
    <text evidence="1">Zinc chaperone that directly transfers zinc cofactor to target proteins, thereby activating them. Zinc is transferred from the CXCC motif in the GTPase domain to the zinc binding site in target proteins in a process requiring GTP hydrolysis.</text>
</comment>
<evidence type="ECO:0000313" key="3">
    <source>
        <dbReference type="EMBL" id="TLD72168.1"/>
    </source>
</evidence>
<feature type="domain" description="CobW C-terminal" evidence="2">
    <location>
        <begin position="253"/>
        <end position="372"/>
    </location>
</feature>
<dbReference type="InterPro" id="IPR027417">
    <property type="entry name" value="P-loop_NTPase"/>
</dbReference>
<dbReference type="EMBL" id="VAUV01000002">
    <property type="protein sequence ID" value="TLD72168.1"/>
    <property type="molecule type" value="Genomic_DNA"/>
</dbReference>
<reference evidence="3 4" key="1">
    <citation type="submission" date="2019-05" db="EMBL/GenBank/DDBJ databases">
        <title>Verrucobacter flavum gen. nov., sp. nov. a new member of the family Verrucomicrobiaceae.</title>
        <authorList>
            <person name="Szuroczki S."/>
            <person name="Abbaszade G."/>
            <person name="Szabo A."/>
            <person name="Felfoldi T."/>
            <person name="Schumann P."/>
            <person name="Boka K."/>
            <person name="Keki Z."/>
            <person name="Toumi M."/>
            <person name="Toth E."/>
        </authorList>
    </citation>
    <scope>NUCLEOTIDE SEQUENCE [LARGE SCALE GENOMIC DNA]</scope>
    <source>
        <strain evidence="3 4">MG-N-17</strain>
    </source>
</reference>
<dbReference type="PANTHER" id="PTHR43603">
    <property type="entry name" value="COBW DOMAIN-CONTAINING PROTEIN DDB_G0274527"/>
    <property type="match status" value="1"/>
</dbReference>
<dbReference type="InterPro" id="IPR051927">
    <property type="entry name" value="Zn_Chap_cDPG_Synth"/>
</dbReference>
<dbReference type="OrthoDB" id="9808822at2"/>